<evidence type="ECO:0000256" key="1">
    <source>
        <dbReference type="ARBA" id="ARBA00009755"/>
    </source>
</evidence>
<evidence type="ECO:0000256" key="4">
    <source>
        <dbReference type="RuleBase" id="RU362003"/>
    </source>
</evidence>
<dbReference type="AlphaFoldDB" id="F6GYI4"/>
<feature type="domain" description="Squalene cyclase C-terminal" evidence="5">
    <location>
        <begin position="414"/>
        <end position="751"/>
    </location>
</feature>
<keyword evidence="3 4" id="KW-0413">Isomerase</keyword>
<dbReference type="InterPro" id="IPR018333">
    <property type="entry name" value="Squalene_cyclase"/>
</dbReference>
<keyword evidence="2" id="KW-0677">Repeat</keyword>
<proteinExistence type="inferred from homology"/>
<dbReference type="InParanoid" id="F6GYI4"/>
<dbReference type="EC" id="5.4.99.-" evidence="4"/>
<dbReference type="Pfam" id="PF13243">
    <property type="entry name" value="SQHop_cyclase_C"/>
    <property type="match status" value="1"/>
</dbReference>
<dbReference type="NCBIfam" id="TIGR01787">
    <property type="entry name" value="squalene_cyclas"/>
    <property type="match status" value="1"/>
</dbReference>
<dbReference type="PANTHER" id="PTHR11764">
    <property type="entry name" value="TERPENE CYCLASE/MUTASE FAMILY MEMBER"/>
    <property type="match status" value="1"/>
</dbReference>
<dbReference type="InterPro" id="IPR002365">
    <property type="entry name" value="Terpene_synthase_CS"/>
</dbReference>
<dbReference type="InterPro" id="IPR032697">
    <property type="entry name" value="SQ_cyclase_N"/>
</dbReference>
<dbReference type="Gene3D" id="1.50.10.20">
    <property type="match status" value="2"/>
</dbReference>
<dbReference type="PANTHER" id="PTHR11764:SF85">
    <property type="entry name" value="TERPENE CYCLASE_MUTASE FAMILY MEMBER"/>
    <property type="match status" value="1"/>
</dbReference>
<accession>F6GYI4</accession>
<dbReference type="STRING" id="29760.F6GYI4"/>
<evidence type="ECO:0000313" key="7">
    <source>
        <dbReference type="EMBL" id="CCB45020.1"/>
    </source>
</evidence>
<dbReference type="GO" id="GO:0005811">
    <property type="term" value="C:lipid droplet"/>
    <property type="evidence" value="ECO:0007669"/>
    <property type="project" value="InterPro"/>
</dbReference>
<feature type="domain" description="Squalene cyclase N-terminal" evidence="6">
    <location>
        <begin position="109"/>
        <end position="357"/>
    </location>
</feature>
<gene>
    <name evidence="7" type="ordered locus">VIT_09s0054g01550</name>
</gene>
<dbReference type="CDD" id="cd02892">
    <property type="entry name" value="SQCY_1"/>
    <property type="match status" value="1"/>
</dbReference>
<comment type="similarity">
    <text evidence="1 4">Belongs to the terpene cyclase/mutase family.</text>
</comment>
<dbReference type="GO" id="GO:0016104">
    <property type="term" value="P:triterpenoid biosynthetic process"/>
    <property type="evidence" value="ECO:0007669"/>
    <property type="project" value="InterPro"/>
</dbReference>
<keyword evidence="8" id="KW-1185">Reference proteome</keyword>
<dbReference type="SUPFAM" id="SSF48239">
    <property type="entry name" value="Terpenoid cyclases/Protein prenyltransferases"/>
    <property type="match status" value="2"/>
</dbReference>
<dbReference type="eggNOG" id="KOG0497">
    <property type="taxonomic scope" value="Eukaryota"/>
</dbReference>
<evidence type="ECO:0000259" key="5">
    <source>
        <dbReference type="Pfam" id="PF13243"/>
    </source>
</evidence>
<dbReference type="PaxDb" id="29760-VIT_09s0054g01550.t01"/>
<evidence type="ECO:0000256" key="2">
    <source>
        <dbReference type="ARBA" id="ARBA00022737"/>
    </source>
</evidence>
<dbReference type="InterPro" id="IPR032696">
    <property type="entry name" value="SQ_cyclase_C"/>
</dbReference>
<dbReference type="SMR" id="F6GYI4"/>
<dbReference type="FunFam" id="1.50.10.20:FF:000002">
    <property type="entry name" value="Terpene cyclase/mutase family member"/>
    <property type="match status" value="1"/>
</dbReference>
<dbReference type="Pfam" id="PF13249">
    <property type="entry name" value="SQHop_cyclase_N"/>
    <property type="match status" value="1"/>
</dbReference>
<evidence type="ECO:0000313" key="8">
    <source>
        <dbReference type="Proteomes" id="UP000009183"/>
    </source>
</evidence>
<dbReference type="GO" id="GO:0031559">
    <property type="term" value="F:oxidosqualene cyclase activity"/>
    <property type="evidence" value="ECO:0007669"/>
    <property type="project" value="UniProtKB-ARBA"/>
</dbReference>
<dbReference type="FunFam" id="1.50.10.20:FF:000022">
    <property type="entry name" value="Terpene cyclase/mutase family member"/>
    <property type="match status" value="1"/>
</dbReference>
<name>F6GYI4_VITVI</name>
<evidence type="ECO:0000259" key="6">
    <source>
        <dbReference type="Pfam" id="PF13249"/>
    </source>
</evidence>
<dbReference type="OrthoDB" id="21502at2759"/>
<dbReference type="Proteomes" id="UP000009183">
    <property type="component" value="Chromosome 9"/>
</dbReference>
<sequence>MWRLKVADGGNDPYIDSTNNFVGRQIWEFDPDYGTPDERAEVEAARENFWKNRFQVKLSSDLLWRMQFARENPCVTNLPQIKVQDLEEVTEEVVTTTLRRGLNFYSTIQAHDGHWPGDCGGPMFLLPGLVITLYVTGALHVVLSIEQQREMCRYLCNHQNEDGGWGLHIEGPSTMFGTVLNYVTLRLLGEADFGAKGAMEKGQKWILDHGGATAITSWGKMWLSVLGAYEWFGTNPLPPEMWLCPYILPVHPGRMWCHCRMVYLPMSYLYGKKFVGPITSTIISLRKELYIVPYHEVDWNQARNQCAKEDLYYPHPLVQDILWASLHKVLEPILGHWPGNNLREKALCTVMQHVHYEDENTRYICLGPVNKVLNMLCCWIEDPNSEAFKLHIPRIFDYLWIAEDGMKMQGYSGSQLWDTSFAVQAIISTNLGEEYGLTLRKAHEFIKNSQVLEDCPGDLKFWYRHISKGAWPFSTADQGWPISDCTAEGLKAVLLLSKLPVETVGEPLDMKHLSDAVNVILSLQNADGGFATYELTRSYRWVELINPAETFGDIVIDYPYVECTSAAIQALTSFKKLYPEHRRHEIENCISKAAKFIEEIQAPDGSWYGCWGVCFTYGGWFGITGLIAAGNTYSNCPCIRKACDYLLSKELASGGWGESYLSCQNKVYTNLPGDKPHIVNTAWAMLALIEAGQAGRDPNPLHRAARILINSQMKNGDFPQEEIMGVFNKNCMINYSAYRNIFPIWALGEHRSRVLHSS</sequence>
<organism evidence="7 8">
    <name type="scientific">Vitis vinifera</name>
    <name type="common">Grape</name>
    <dbReference type="NCBI Taxonomy" id="29760"/>
    <lineage>
        <taxon>Eukaryota</taxon>
        <taxon>Viridiplantae</taxon>
        <taxon>Streptophyta</taxon>
        <taxon>Embryophyta</taxon>
        <taxon>Tracheophyta</taxon>
        <taxon>Spermatophyta</taxon>
        <taxon>Magnoliopsida</taxon>
        <taxon>eudicotyledons</taxon>
        <taxon>Gunneridae</taxon>
        <taxon>Pentapetalae</taxon>
        <taxon>rosids</taxon>
        <taxon>Vitales</taxon>
        <taxon>Vitaceae</taxon>
        <taxon>Viteae</taxon>
        <taxon>Vitis</taxon>
    </lineage>
</organism>
<dbReference type="HOGENOM" id="CLU_009074_2_0_1"/>
<reference evidence="8" key="1">
    <citation type="journal article" date="2007" name="Nature">
        <title>The grapevine genome sequence suggests ancestral hexaploidization in major angiosperm phyla.</title>
        <authorList>
            <consortium name="The French-Italian Public Consortium for Grapevine Genome Characterization."/>
            <person name="Jaillon O."/>
            <person name="Aury J.-M."/>
            <person name="Noel B."/>
            <person name="Policriti A."/>
            <person name="Clepet C."/>
            <person name="Casagrande A."/>
            <person name="Choisne N."/>
            <person name="Aubourg S."/>
            <person name="Vitulo N."/>
            <person name="Jubin C."/>
            <person name="Vezzi A."/>
            <person name="Legeai F."/>
            <person name="Hugueney P."/>
            <person name="Dasilva C."/>
            <person name="Horner D."/>
            <person name="Mica E."/>
            <person name="Jublot D."/>
            <person name="Poulain J."/>
            <person name="Bruyere C."/>
            <person name="Billault A."/>
            <person name="Segurens B."/>
            <person name="Gouyvenoux M."/>
            <person name="Ugarte E."/>
            <person name="Cattonaro F."/>
            <person name="Anthouard V."/>
            <person name="Vico V."/>
            <person name="Del Fabbro C."/>
            <person name="Alaux M."/>
            <person name="Di Gaspero G."/>
            <person name="Dumas V."/>
            <person name="Felice N."/>
            <person name="Paillard S."/>
            <person name="Juman I."/>
            <person name="Moroldo M."/>
            <person name="Scalabrin S."/>
            <person name="Canaguier A."/>
            <person name="Le Clainche I."/>
            <person name="Malacrida G."/>
            <person name="Durand E."/>
            <person name="Pesole G."/>
            <person name="Laucou V."/>
            <person name="Chatelet P."/>
            <person name="Merdinoglu D."/>
            <person name="Delledonne M."/>
            <person name="Pezzotti M."/>
            <person name="Lecharny A."/>
            <person name="Scarpelli C."/>
            <person name="Artiguenave F."/>
            <person name="Pe M.E."/>
            <person name="Valle G."/>
            <person name="Morgante M."/>
            <person name="Caboche M."/>
            <person name="Adam-Blondon A.-F."/>
            <person name="Weissenbach J."/>
            <person name="Quetier F."/>
            <person name="Wincker P."/>
        </authorList>
    </citation>
    <scope>NUCLEOTIDE SEQUENCE [LARGE SCALE GENOMIC DNA]</scope>
    <source>
        <strain evidence="8">cv. Pinot noir / PN40024</strain>
    </source>
</reference>
<dbReference type="SFLD" id="SFLDG01016">
    <property type="entry name" value="Prenyltransferase_Like_2"/>
    <property type="match status" value="1"/>
</dbReference>
<evidence type="ECO:0000256" key="3">
    <source>
        <dbReference type="ARBA" id="ARBA00023235"/>
    </source>
</evidence>
<dbReference type="PROSITE" id="PS01074">
    <property type="entry name" value="TERPENE_SYNTHASES"/>
    <property type="match status" value="1"/>
</dbReference>
<protein>
    <recommendedName>
        <fullName evidence="4">Terpene cyclase/mutase family member</fullName>
        <ecNumber evidence="4">5.4.99.-</ecNumber>
    </recommendedName>
</protein>
<dbReference type="EMBL" id="FN594972">
    <property type="protein sequence ID" value="CCB45020.1"/>
    <property type="molecule type" value="Genomic_DNA"/>
</dbReference>
<dbReference type="InterPro" id="IPR008930">
    <property type="entry name" value="Terpenoid_cyclase/PrenylTrfase"/>
</dbReference>